<name>A0A367J7H1_RHIST</name>
<evidence type="ECO:0000313" key="2">
    <source>
        <dbReference type="EMBL" id="RCH85856.1"/>
    </source>
</evidence>
<evidence type="ECO:0000313" key="3">
    <source>
        <dbReference type="Proteomes" id="UP000253551"/>
    </source>
</evidence>
<gene>
    <name evidence="2" type="ORF">CU098_008199</name>
</gene>
<protein>
    <submittedName>
        <fullName evidence="2">Uncharacterized protein</fullName>
    </submittedName>
</protein>
<accession>A0A367J7H1</accession>
<dbReference type="PANTHER" id="PTHR35870:SF6">
    <property type="entry name" value="MGS207 PROTEIN"/>
    <property type="match status" value="1"/>
</dbReference>
<dbReference type="STRING" id="4846.A0A367J7H1"/>
<sequence length="326" mass="37570">MTLLEDPCQNSVIARAITQNNYEIENNALFYVLLSLFNIGMNEHQLEKVYQCMTKKKKPLVMPKLSKLQSPMHSHMWQDYLGDTDMYFTYLEFFCHQIHCYGIKSVMDQYYYYGPLSQSIGSPLIHLAMGIQHHQSQVVAQGLAHLASTFQNASFIVNSSSGCFTAHQILVDQIRVDPRFSLQSKQLLKNAQELLKDYVSLWKMPPDGLNELRLLTVQMMVALEEMSLLLNTINALNILYPNNSCPEHMVRIQLLNLMCYYIHQGRPLIPMYNTQHALGDPYKLLKSKLQNGTIDTHTISTLTALQEAYNQTPLVLYKQAMMFYLQ</sequence>
<dbReference type="Proteomes" id="UP000253551">
    <property type="component" value="Unassembled WGS sequence"/>
</dbReference>
<dbReference type="EMBL" id="PJQM01004070">
    <property type="protein sequence ID" value="RCH85856.1"/>
    <property type="molecule type" value="Genomic_DNA"/>
</dbReference>
<dbReference type="OrthoDB" id="10004862at2759"/>
<dbReference type="Pfam" id="PF14027">
    <property type="entry name" value="Questin_oxidase"/>
    <property type="match status" value="1"/>
</dbReference>
<reference evidence="2 3" key="1">
    <citation type="journal article" date="2018" name="G3 (Bethesda)">
        <title>Phylogenetic and Phylogenomic Definition of Rhizopus Species.</title>
        <authorList>
            <person name="Gryganskyi A.P."/>
            <person name="Golan J."/>
            <person name="Dolatabadi S."/>
            <person name="Mondo S."/>
            <person name="Robb S."/>
            <person name="Idnurm A."/>
            <person name="Muszewska A."/>
            <person name="Steczkiewicz K."/>
            <person name="Masonjones S."/>
            <person name="Liao H.L."/>
            <person name="Gajdeczka M.T."/>
            <person name="Anike F."/>
            <person name="Vuek A."/>
            <person name="Anishchenko I.M."/>
            <person name="Voigt K."/>
            <person name="de Hoog G.S."/>
            <person name="Smith M.E."/>
            <person name="Heitman J."/>
            <person name="Vilgalys R."/>
            <person name="Stajich J.E."/>
        </authorList>
    </citation>
    <scope>NUCLEOTIDE SEQUENCE [LARGE SCALE GENOMIC DNA]</scope>
    <source>
        <strain evidence="2 3">LSU 92-RS-03</strain>
    </source>
</reference>
<keyword evidence="3" id="KW-1185">Reference proteome</keyword>
<keyword evidence="1" id="KW-0560">Oxidoreductase</keyword>
<evidence type="ECO:0000256" key="1">
    <source>
        <dbReference type="ARBA" id="ARBA00023002"/>
    </source>
</evidence>
<dbReference type="InterPro" id="IPR025337">
    <property type="entry name" value="Questin_oxidase-like"/>
</dbReference>
<dbReference type="GO" id="GO:0016491">
    <property type="term" value="F:oxidoreductase activity"/>
    <property type="evidence" value="ECO:0007669"/>
    <property type="project" value="UniProtKB-KW"/>
</dbReference>
<dbReference type="PANTHER" id="PTHR35870">
    <property type="entry name" value="PROTEIN, PUTATIVE (AFU_ORTHOLOGUE AFUA_5G03330)-RELATED"/>
    <property type="match status" value="1"/>
</dbReference>
<organism evidence="2 3">
    <name type="scientific">Rhizopus stolonifer</name>
    <name type="common">Rhizopus nigricans</name>
    <dbReference type="NCBI Taxonomy" id="4846"/>
    <lineage>
        <taxon>Eukaryota</taxon>
        <taxon>Fungi</taxon>
        <taxon>Fungi incertae sedis</taxon>
        <taxon>Mucoromycota</taxon>
        <taxon>Mucoromycotina</taxon>
        <taxon>Mucoromycetes</taxon>
        <taxon>Mucorales</taxon>
        <taxon>Mucorineae</taxon>
        <taxon>Rhizopodaceae</taxon>
        <taxon>Rhizopus</taxon>
    </lineage>
</organism>
<proteinExistence type="predicted"/>
<comment type="caution">
    <text evidence="2">The sequence shown here is derived from an EMBL/GenBank/DDBJ whole genome shotgun (WGS) entry which is preliminary data.</text>
</comment>
<dbReference type="AlphaFoldDB" id="A0A367J7H1"/>